<organism evidence="2 3">
    <name type="scientific">Streptomyces neyagawaensis</name>
    <dbReference type="NCBI Taxonomy" id="42238"/>
    <lineage>
        <taxon>Bacteria</taxon>
        <taxon>Bacillati</taxon>
        <taxon>Actinomycetota</taxon>
        <taxon>Actinomycetes</taxon>
        <taxon>Kitasatosporales</taxon>
        <taxon>Streptomycetaceae</taxon>
        <taxon>Streptomyces</taxon>
    </lineage>
</organism>
<keyword evidence="1" id="KW-0812">Transmembrane</keyword>
<sequence length="69" mass="7900">MLDLTVRALAWMLHIWLRGFALFGILVVNLAFFASGYPSHLVADPAHGSWLDDSAEFVVRLLFEMKFYL</sequence>
<dbReference type="RefSeq" id="WP_359694184.1">
    <property type="nucleotide sequence ID" value="NZ_JBEYXT010000040.1"/>
</dbReference>
<dbReference type="EMBL" id="JBEYXT010000040">
    <property type="protein sequence ID" value="MEU6801751.1"/>
    <property type="molecule type" value="Genomic_DNA"/>
</dbReference>
<protein>
    <submittedName>
        <fullName evidence="2">Uncharacterized protein</fullName>
    </submittedName>
</protein>
<keyword evidence="1" id="KW-1133">Transmembrane helix</keyword>
<evidence type="ECO:0000313" key="2">
    <source>
        <dbReference type="EMBL" id="MEU6801751.1"/>
    </source>
</evidence>
<proteinExistence type="predicted"/>
<accession>A0ABV3AYW5</accession>
<dbReference type="Proteomes" id="UP001551189">
    <property type="component" value="Unassembled WGS sequence"/>
</dbReference>
<comment type="caution">
    <text evidence="2">The sequence shown here is derived from an EMBL/GenBank/DDBJ whole genome shotgun (WGS) entry which is preliminary data.</text>
</comment>
<feature type="transmembrane region" description="Helical" evidence="1">
    <location>
        <begin position="15"/>
        <end position="34"/>
    </location>
</feature>
<name>A0ABV3AYW5_9ACTN</name>
<reference evidence="2 3" key="1">
    <citation type="submission" date="2024-06" db="EMBL/GenBank/DDBJ databases">
        <title>The Natural Products Discovery Center: Release of the First 8490 Sequenced Strains for Exploring Actinobacteria Biosynthetic Diversity.</title>
        <authorList>
            <person name="Kalkreuter E."/>
            <person name="Kautsar S.A."/>
            <person name="Yang D."/>
            <person name="Bader C.D."/>
            <person name="Teijaro C.N."/>
            <person name="Fluegel L."/>
            <person name="Davis C.M."/>
            <person name="Simpson J.R."/>
            <person name="Lauterbach L."/>
            <person name="Steele A.D."/>
            <person name="Gui C."/>
            <person name="Meng S."/>
            <person name="Li G."/>
            <person name="Viehrig K."/>
            <person name="Ye F."/>
            <person name="Su P."/>
            <person name="Kiefer A.F."/>
            <person name="Nichols A."/>
            <person name="Cepeda A.J."/>
            <person name="Yan W."/>
            <person name="Fan B."/>
            <person name="Jiang Y."/>
            <person name="Adhikari A."/>
            <person name="Zheng C.-J."/>
            <person name="Schuster L."/>
            <person name="Cowan T.M."/>
            <person name="Smanski M.J."/>
            <person name="Chevrette M.G."/>
            <person name="De Carvalho L.P.S."/>
            <person name="Shen B."/>
        </authorList>
    </citation>
    <scope>NUCLEOTIDE SEQUENCE [LARGE SCALE GENOMIC DNA]</scope>
    <source>
        <strain evidence="2 3">NPDC046851</strain>
    </source>
</reference>
<keyword evidence="1" id="KW-0472">Membrane</keyword>
<gene>
    <name evidence="2" type="ORF">ABZ931_12145</name>
</gene>
<evidence type="ECO:0000313" key="3">
    <source>
        <dbReference type="Proteomes" id="UP001551189"/>
    </source>
</evidence>
<keyword evidence="3" id="KW-1185">Reference proteome</keyword>
<evidence type="ECO:0000256" key="1">
    <source>
        <dbReference type="SAM" id="Phobius"/>
    </source>
</evidence>